<dbReference type="Proteomes" id="UP000270046">
    <property type="component" value="Chromosome"/>
</dbReference>
<evidence type="ECO:0000313" key="2">
    <source>
        <dbReference type="EMBL" id="AYL99647.1"/>
    </source>
</evidence>
<gene>
    <name evidence="2" type="ORF">HYN43_029275</name>
</gene>
<protein>
    <recommendedName>
        <fullName evidence="4">Transporter</fullName>
    </recommendedName>
</protein>
<dbReference type="AlphaFoldDB" id="A0A494VVM2"/>
<keyword evidence="3" id="KW-1185">Reference proteome</keyword>
<name>A0A494VVM2_9SPHI</name>
<organism evidence="2 3">
    <name type="scientific">Mucilaginibacter celer</name>
    <dbReference type="NCBI Taxonomy" id="2305508"/>
    <lineage>
        <taxon>Bacteria</taxon>
        <taxon>Pseudomonadati</taxon>
        <taxon>Bacteroidota</taxon>
        <taxon>Sphingobacteriia</taxon>
        <taxon>Sphingobacteriales</taxon>
        <taxon>Sphingobacteriaceae</taxon>
        <taxon>Mucilaginibacter</taxon>
    </lineage>
</organism>
<feature type="chain" id="PRO_5019747941" description="Transporter" evidence="1">
    <location>
        <begin position="25"/>
        <end position="258"/>
    </location>
</feature>
<sequence length="258" mass="29520">MRRLLLNNLTLIFCLLISINKLKAQDNYEIQVYGSETVEKGKTMLELHSNFTLKGSQSVSNGEFPTNHVEHETIEVTHGWTTWFETGFYFFNSIGDGNRTAYVGSHIRPRIAAPESWGWPVGVSISTEFGFQKSAFSANTSTLEIRPIIDKKWQKLYLSVNPTLEKSFKGPDQNRGFTFSPNVKSSYDITKIITLGLEYYGSTGPFFHYDPYRQQDHQLFLATDLNFDPAWEFNAGVGYGFPQRSDKEILKIIIGRRF</sequence>
<dbReference type="KEGG" id="muh:HYN43_029275"/>
<feature type="signal peptide" evidence="1">
    <location>
        <begin position="1"/>
        <end position="24"/>
    </location>
</feature>
<keyword evidence="1" id="KW-0732">Signal</keyword>
<accession>A0A494VVM2</accession>
<reference evidence="2 3" key="1">
    <citation type="submission" date="2018-10" db="EMBL/GenBank/DDBJ databases">
        <title>Genome sequencing of Mucilaginibacter sp. HYN0043.</title>
        <authorList>
            <person name="Kim M."/>
            <person name="Yi H."/>
        </authorList>
    </citation>
    <scope>NUCLEOTIDE SEQUENCE [LARGE SCALE GENOMIC DNA]</scope>
    <source>
        <strain evidence="2 3">HYN0043</strain>
    </source>
</reference>
<evidence type="ECO:0000313" key="3">
    <source>
        <dbReference type="Proteomes" id="UP000270046"/>
    </source>
</evidence>
<evidence type="ECO:0000256" key="1">
    <source>
        <dbReference type="SAM" id="SignalP"/>
    </source>
</evidence>
<evidence type="ECO:0008006" key="4">
    <source>
        <dbReference type="Google" id="ProtNLM"/>
    </source>
</evidence>
<dbReference type="EMBL" id="CP032869">
    <property type="protein sequence ID" value="AYL99647.1"/>
    <property type="molecule type" value="Genomic_DNA"/>
</dbReference>
<proteinExistence type="predicted"/>
<dbReference type="OrthoDB" id="5948508at2"/>